<reference evidence="2" key="1">
    <citation type="submission" date="2018-11" db="EMBL/GenBank/DDBJ databases">
        <authorList>
            <person name="Alioto T."/>
            <person name="Alioto T."/>
        </authorList>
    </citation>
    <scope>NUCLEOTIDE SEQUENCE</scope>
</reference>
<evidence type="ECO:0000313" key="2">
    <source>
        <dbReference type="EMBL" id="VDI31397.1"/>
    </source>
</evidence>
<dbReference type="InterPro" id="IPR000182">
    <property type="entry name" value="GNAT_dom"/>
</dbReference>
<feature type="domain" description="N-acetyltransferase" evidence="1">
    <location>
        <begin position="34"/>
        <end position="195"/>
    </location>
</feature>
<comment type="caution">
    <text evidence="2">The sequence shown here is derived from an EMBL/GenBank/DDBJ whole genome shotgun (WGS) entry which is preliminary data.</text>
</comment>
<dbReference type="Pfam" id="PF00583">
    <property type="entry name" value="Acetyltransf_1"/>
    <property type="match status" value="1"/>
</dbReference>
<keyword evidence="3" id="KW-1185">Reference proteome</keyword>
<feature type="non-terminal residue" evidence="2">
    <location>
        <position position="205"/>
    </location>
</feature>
<dbReference type="InterPro" id="IPR016181">
    <property type="entry name" value="Acyl_CoA_acyltransferase"/>
</dbReference>
<proteinExistence type="predicted"/>
<accession>A0A8B6E8H0</accession>
<dbReference type="Gene3D" id="3.40.630.30">
    <property type="match status" value="1"/>
</dbReference>
<gene>
    <name evidence="2" type="ORF">MGAL_10B058442</name>
</gene>
<dbReference type="SUPFAM" id="SSF55729">
    <property type="entry name" value="Acyl-CoA N-acyltransferases (Nat)"/>
    <property type="match status" value="1"/>
</dbReference>
<sequence>LKPLIIKLYRMLSSPTSNVLDLPEIDTLYTGRPVVIDFMTEQELTETYNMIQEAAKHGEGYGIDEFNSEKEFREEIRGSDCFVIKCAESGTILAGVIVAVSKFYRGHGSIADPFVIVKRTERKQGLGEFAMRTSIDFAKRLGYMGMYVDTFSNNTAIIKIIEKIGGFVQVGCLPVGGKLQNGNTVGSVIFYTNLSDVNNNVVNET</sequence>
<dbReference type="OrthoDB" id="6133707at2759"/>
<dbReference type="PROSITE" id="PS51186">
    <property type="entry name" value="GNAT"/>
    <property type="match status" value="1"/>
</dbReference>
<dbReference type="EMBL" id="UYJE01004788">
    <property type="protein sequence ID" value="VDI31397.1"/>
    <property type="molecule type" value="Genomic_DNA"/>
</dbReference>
<evidence type="ECO:0000313" key="3">
    <source>
        <dbReference type="Proteomes" id="UP000596742"/>
    </source>
</evidence>
<organism evidence="2 3">
    <name type="scientific">Mytilus galloprovincialis</name>
    <name type="common">Mediterranean mussel</name>
    <dbReference type="NCBI Taxonomy" id="29158"/>
    <lineage>
        <taxon>Eukaryota</taxon>
        <taxon>Metazoa</taxon>
        <taxon>Spiralia</taxon>
        <taxon>Lophotrochozoa</taxon>
        <taxon>Mollusca</taxon>
        <taxon>Bivalvia</taxon>
        <taxon>Autobranchia</taxon>
        <taxon>Pteriomorphia</taxon>
        <taxon>Mytilida</taxon>
        <taxon>Mytiloidea</taxon>
        <taxon>Mytilidae</taxon>
        <taxon>Mytilinae</taxon>
        <taxon>Mytilus</taxon>
    </lineage>
</organism>
<protein>
    <recommendedName>
        <fullName evidence="1">N-acetyltransferase domain-containing protein</fullName>
    </recommendedName>
</protein>
<dbReference type="Proteomes" id="UP000596742">
    <property type="component" value="Unassembled WGS sequence"/>
</dbReference>
<name>A0A8B6E8H0_MYTGA</name>
<dbReference type="AlphaFoldDB" id="A0A8B6E8H0"/>
<evidence type="ECO:0000259" key="1">
    <source>
        <dbReference type="PROSITE" id="PS51186"/>
    </source>
</evidence>
<dbReference type="GO" id="GO:0016747">
    <property type="term" value="F:acyltransferase activity, transferring groups other than amino-acyl groups"/>
    <property type="evidence" value="ECO:0007669"/>
    <property type="project" value="InterPro"/>
</dbReference>